<comment type="caution">
    <text evidence="2">The sequence shown here is derived from an EMBL/GenBank/DDBJ whole genome shotgun (WGS) entry which is preliminary data.</text>
</comment>
<dbReference type="Gene3D" id="1.20.58.80">
    <property type="entry name" value="Phosphotransferase system, lactose/cellobiose-type IIA subunit"/>
    <property type="match status" value="1"/>
</dbReference>
<dbReference type="EMBL" id="CAJPDQ010000006">
    <property type="protein sequence ID" value="CAF9911467.1"/>
    <property type="molecule type" value="Genomic_DNA"/>
</dbReference>
<sequence length="1081" mass="121665">MASTISGLSFYKRTSNSKRRKLFSEALRLASEAIVSDKAYQVDCAALLYTQACVLLGKLLYGQRNEEIRRKIIDIINGYGDRIDELRLKVENEKPPAVDADSNEPDILRSDSDYRPSSYYIDPPQLGLRTTGLIINFTQTPEGRLVAAIVDDLVERIPLAENYPKNFVESVTKILETFTGKIQYIPKEWSRIVAIFVWVYRRIIARSFEDGTACRMSTLDKWQLWMEHDDTKRGLELKEFILDEEIIRSNPPSTEDFEAVKDCLQYQWLVQRIMREHSLFIPGRDAMNRLADELGKLFELSSLSLAKQSTEVILNLRLDGDFLQNISDARADLLARDFLSEEIVTSKFEMLVSALTMTGTQNCLQAISCGAYLDQVWPLDGRSVLRFLVSVDNFHCEEPTLLRLSDMSVEVVRAEVGQSFRLQGEANAVIEVVQIIGWIYATFQRSPFEDGACYIPCISTLSSKATGLLGDASIEPEIMPQQHIQIYNCAINLLGQPLESQSGQGNCWLGALYRPIIVEGYPIPRRPSGCEGLEISYDLLMQVLGATFVTHYNNMLFVRASSQMIYMTGEVGSILQWHYVSSGHAKVPVSYYDIPKNSALSTKCPKLEGSRHIVGWCSQAKCSAGAPEATYDIGRSRLPGPSKAILLESFTLTIGNFGGAQIPVRFAMNSPSLPSRPSGFVRKLLGLKDKFVLLWDEQDKRGWLIDGLSALLHLVRASLKAFDDDEISKSCFKLDIKEIQESQGIYPDAALQFFVNGPAIHDNMKLELYPDVDDQNPYLLRHQVDHLAELLQDIIDQQEKACGHDGINIKPHLRKHLQGWDFREIASASGPFRPRETKLNTFGKAWVDLIRSINAVTLFGRGFGDIIQPTENTWFQWAKVPSGKYYIAACTSTLRRIMEIHGDPNAMRLSESIIWYDPNSTLRQCTSNDRLASAHLHTDCTQVIWPKKLEKLLVKPAKISPLNTGAMIFGHSTVFPRFWPDVGDPTDAINQEDEPDPEICANEDAFDTEIRKTTSMDSSSPRASTRAPTASTQTTLFTVSTQDCTLSETSHRFSMTECFRSLNSLKWKRKSVSLAASKYSL</sequence>
<feature type="region of interest" description="Disordered" evidence="1">
    <location>
        <begin position="1012"/>
        <end position="1032"/>
    </location>
</feature>
<dbReference type="SUPFAM" id="SSF116846">
    <property type="entry name" value="MIT domain"/>
    <property type="match status" value="1"/>
</dbReference>
<dbReference type="AlphaFoldDB" id="A0A8H3I1J3"/>
<gene>
    <name evidence="2" type="ORF">GOMPHAMPRED_007416</name>
</gene>
<feature type="compositionally biased region" description="Polar residues" evidence="1">
    <location>
        <begin position="1015"/>
        <end position="1032"/>
    </location>
</feature>
<evidence type="ECO:0000313" key="2">
    <source>
        <dbReference type="EMBL" id="CAF9911467.1"/>
    </source>
</evidence>
<evidence type="ECO:0000313" key="3">
    <source>
        <dbReference type="Proteomes" id="UP000664169"/>
    </source>
</evidence>
<dbReference type="Proteomes" id="UP000664169">
    <property type="component" value="Unassembled WGS sequence"/>
</dbReference>
<organism evidence="2 3">
    <name type="scientific">Gomphillus americanus</name>
    <dbReference type="NCBI Taxonomy" id="1940652"/>
    <lineage>
        <taxon>Eukaryota</taxon>
        <taxon>Fungi</taxon>
        <taxon>Dikarya</taxon>
        <taxon>Ascomycota</taxon>
        <taxon>Pezizomycotina</taxon>
        <taxon>Lecanoromycetes</taxon>
        <taxon>OSLEUM clade</taxon>
        <taxon>Ostropomycetidae</taxon>
        <taxon>Ostropales</taxon>
        <taxon>Graphidaceae</taxon>
        <taxon>Gomphilloideae</taxon>
        <taxon>Gomphillus</taxon>
    </lineage>
</organism>
<protein>
    <submittedName>
        <fullName evidence="2">Uncharacterized protein</fullName>
    </submittedName>
</protein>
<name>A0A8H3I1J3_9LECA</name>
<reference evidence="2" key="1">
    <citation type="submission" date="2021-03" db="EMBL/GenBank/DDBJ databases">
        <authorList>
            <person name="Tagirdzhanova G."/>
        </authorList>
    </citation>
    <scope>NUCLEOTIDE SEQUENCE</scope>
</reference>
<evidence type="ECO:0000256" key="1">
    <source>
        <dbReference type="SAM" id="MobiDB-lite"/>
    </source>
</evidence>
<accession>A0A8H3I1J3</accession>
<keyword evidence="3" id="KW-1185">Reference proteome</keyword>
<dbReference type="OrthoDB" id="1658288at2759"/>
<proteinExistence type="predicted"/>
<dbReference type="InterPro" id="IPR036181">
    <property type="entry name" value="MIT_dom_sf"/>
</dbReference>